<dbReference type="AlphaFoldDB" id="A0AAV5A6B1"/>
<evidence type="ECO:0000256" key="2">
    <source>
        <dbReference type="SAM" id="Phobius"/>
    </source>
</evidence>
<feature type="compositionally biased region" description="Polar residues" evidence="1">
    <location>
        <begin position="910"/>
        <end position="929"/>
    </location>
</feature>
<organism evidence="3 4">
    <name type="scientific">Clathrus columnatus</name>
    <dbReference type="NCBI Taxonomy" id="1419009"/>
    <lineage>
        <taxon>Eukaryota</taxon>
        <taxon>Fungi</taxon>
        <taxon>Dikarya</taxon>
        <taxon>Basidiomycota</taxon>
        <taxon>Agaricomycotina</taxon>
        <taxon>Agaricomycetes</taxon>
        <taxon>Phallomycetidae</taxon>
        <taxon>Phallales</taxon>
        <taxon>Clathraceae</taxon>
        <taxon>Clathrus</taxon>
    </lineage>
</organism>
<feature type="compositionally biased region" description="Pro residues" evidence="1">
    <location>
        <begin position="738"/>
        <end position="752"/>
    </location>
</feature>
<feature type="region of interest" description="Disordered" evidence="1">
    <location>
        <begin position="389"/>
        <end position="413"/>
    </location>
</feature>
<feature type="region of interest" description="Disordered" evidence="1">
    <location>
        <begin position="512"/>
        <end position="531"/>
    </location>
</feature>
<keyword evidence="2" id="KW-1133">Transmembrane helix</keyword>
<feature type="transmembrane region" description="Helical" evidence="2">
    <location>
        <begin position="78"/>
        <end position="100"/>
    </location>
</feature>
<protein>
    <recommendedName>
        <fullName evidence="5">MARVEL domain-containing protein</fullName>
    </recommendedName>
</protein>
<evidence type="ECO:0000313" key="3">
    <source>
        <dbReference type="EMBL" id="GJJ08546.1"/>
    </source>
</evidence>
<feature type="transmembrane region" description="Helical" evidence="2">
    <location>
        <begin position="120"/>
        <end position="142"/>
    </location>
</feature>
<name>A0AAV5A6B1_9AGAM</name>
<feature type="compositionally biased region" description="Polar residues" evidence="1">
    <location>
        <begin position="765"/>
        <end position="774"/>
    </location>
</feature>
<feature type="transmembrane region" description="Helical" evidence="2">
    <location>
        <begin position="178"/>
        <end position="198"/>
    </location>
</feature>
<evidence type="ECO:0000256" key="1">
    <source>
        <dbReference type="SAM" id="MobiDB-lite"/>
    </source>
</evidence>
<proteinExistence type="predicted"/>
<keyword evidence="4" id="KW-1185">Reference proteome</keyword>
<accession>A0AAV5A6B1</accession>
<dbReference type="EMBL" id="BPWL01000003">
    <property type="protein sequence ID" value="GJJ08546.1"/>
    <property type="molecule type" value="Genomic_DNA"/>
</dbReference>
<evidence type="ECO:0008006" key="5">
    <source>
        <dbReference type="Google" id="ProtNLM"/>
    </source>
</evidence>
<reference evidence="3" key="1">
    <citation type="submission" date="2021-10" db="EMBL/GenBank/DDBJ databases">
        <title>De novo Genome Assembly of Clathrus columnatus (Basidiomycota, Fungi) Using Illumina and Nanopore Sequence Data.</title>
        <authorList>
            <person name="Ogiso-Tanaka E."/>
            <person name="Itagaki H."/>
            <person name="Hosoya T."/>
            <person name="Hosaka K."/>
        </authorList>
    </citation>
    <scope>NUCLEOTIDE SEQUENCE</scope>
    <source>
        <strain evidence="3">MO-923</strain>
    </source>
</reference>
<feature type="transmembrane region" description="Helical" evidence="2">
    <location>
        <begin position="41"/>
        <end position="66"/>
    </location>
</feature>
<dbReference type="Proteomes" id="UP001050691">
    <property type="component" value="Unassembled WGS sequence"/>
</dbReference>
<keyword evidence="2" id="KW-0812">Transmembrane</keyword>
<evidence type="ECO:0000313" key="4">
    <source>
        <dbReference type="Proteomes" id="UP001050691"/>
    </source>
</evidence>
<keyword evidence="2" id="KW-0472">Membrane</keyword>
<feature type="compositionally biased region" description="Basic residues" evidence="1">
    <location>
        <begin position="1083"/>
        <end position="1101"/>
    </location>
</feature>
<gene>
    <name evidence="3" type="ORF">Clacol_002764</name>
</gene>
<comment type="caution">
    <text evidence="3">The sequence shown here is derived from an EMBL/GenBank/DDBJ whole genome shotgun (WGS) entry which is preliminary data.</text>
</comment>
<feature type="region of interest" description="Disordered" evidence="1">
    <location>
        <begin position="1056"/>
        <end position="1101"/>
    </location>
</feature>
<feature type="compositionally biased region" description="Polar residues" evidence="1">
    <location>
        <begin position="864"/>
        <end position="883"/>
    </location>
</feature>
<feature type="region of interest" description="Disordered" evidence="1">
    <location>
        <begin position="732"/>
        <end position="774"/>
    </location>
</feature>
<sequence>MALIDSIKDAVTKVIPQKEFMPPPGGTLVHEEDMIISKPTILCFSGSTFFAFLAMCCFASVAAFQAKFGVGPSGLSGFAIFVAVASLLLAAFMLSIPVIYDKYDRFIRLARALQEPRVDFILTVTGLFFTFLISLITTISAWTEPGCKDPNKDPHASKGESFKNGLSGWCSTKKAGAIFFWFATICWIGSIIILILDWRAGRTGLRRDPAFNPPPRMHLHEVGGDEEDEEASVYGPSSVHAASVPAMPTSTMMPSSPFGDEYRYRPEPETRPRASMDTYGAFSDPTPQGYGSPISPGVSRTMQYADPYAAVRANISNPSSHPAPPYDYQRMVDSEEEEYCASRSPVRRQHEIQKRSDFEGNAPSRGLLTNVLSYVSREINDFVVSATGRVETSSSSRDCKHSTHSRSATASEGDVLRYNTHHHNTPSPPAAQQLKQFNQEFQYTELLQGSPESEGEDQEAYFVTSSLPTSLASNYPKHQKGSLISMPGSLFPRSPTPEIACNQRHVRFASDVRSPLPRPKHPRPKKPPPFELVEAPYIDLTQDLNQSEERTLLESYPGEDCKSRMTKEVVDSITSLPTSTGTATNRHDSSIRRVEASGEVSAVTSSSGQPLETSQLRLEERSVPLHNIKSVRDVVADIDASSSPKSRSSWEMKEKWKAVDQPFVRIENPSHHAVSHSSNTTDFSRDSYYVLETSTSSKRGIEGRRLSFDTNHTQQYIRELEGRIKMLEDELAKRSPQPAHPPPPPPPPPPPSLSNSFGRIPLSGSHPSVQSGLNIATNPGSHWFTKVSALKRKFLDNSQSSNTSTSFSFNGVSHNGILSHPRTANRVHGPTTSVDALGATPSLCSDNDNDTEDRVPMTPPLPPASQSSTFPSQSTRSFPSMTDVSERSEFASNRVTKDAAQTKAGLPVGASNNASSRLLATANDGNSPFSHRKPSSPLPPETPRRPRPPARIHKLRVSPKQTISDCLQDKSIDRSISFCPPNESTPAVSTTGNRLVRRKRLTLEDEIRNASSDYGSEELALQENYQSELTYDEEEQLVAALEHGTLVGMGQRDSEKGFISHGGGGGAPVLDPLVGDLPEPTKTKKKGRTTSTRGRRKSKRA</sequence>
<feature type="region of interest" description="Disordered" evidence="1">
    <location>
        <begin position="820"/>
        <end position="951"/>
    </location>
</feature>